<dbReference type="CDD" id="cd00544">
    <property type="entry name" value="CobU"/>
    <property type="match status" value="1"/>
</dbReference>
<evidence type="ECO:0000256" key="18">
    <source>
        <dbReference type="PIRSR" id="PIRSR006135-1"/>
    </source>
</evidence>
<dbReference type="RefSeq" id="WP_093651144.1">
    <property type="nucleotide sequence ID" value="NZ_CTEN01000004.1"/>
</dbReference>
<dbReference type="GO" id="GO:0009236">
    <property type="term" value="P:cobalamin biosynthetic process"/>
    <property type="evidence" value="ECO:0007669"/>
    <property type="project" value="UniProtKB-UniPathway"/>
</dbReference>
<reference evidence="21" key="1">
    <citation type="submission" date="2015-03" db="EMBL/GenBank/DDBJ databases">
        <authorList>
            <person name="Urmite Genomes"/>
        </authorList>
    </citation>
    <scope>NUCLEOTIDE SEQUENCE [LARGE SCALE GENOMIC DNA]</scope>
    <source>
        <strain evidence="21">FF10</strain>
    </source>
</reference>
<accession>A0A0E3WFJ1</accession>
<dbReference type="AlphaFoldDB" id="A0A0E3WFJ1"/>
<comment type="pathway">
    <text evidence="6">Cofactor biosynthesis; adenosylcobalamin biosynthesis; adenosylcobalamin from cob(II)yrinate a,c-diamide: step 5/7.</text>
</comment>
<evidence type="ECO:0000256" key="7">
    <source>
        <dbReference type="ARBA" id="ARBA00007490"/>
    </source>
</evidence>
<name>A0A0E3WFJ1_9STRE</name>
<dbReference type="OrthoDB" id="9799422at2"/>
<dbReference type="GO" id="GO:0008820">
    <property type="term" value="F:cobinamide phosphate guanylyltransferase activity"/>
    <property type="evidence" value="ECO:0007669"/>
    <property type="project" value="UniProtKB-EC"/>
</dbReference>
<evidence type="ECO:0000256" key="16">
    <source>
        <dbReference type="ARBA" id="ARBA00029570"/>
    </source>
</evidence>
<evidence type="ECO:0000256" key="9">
    <source>
        <dbReference type="ARBA" id="ARBA00012523"/>
    </source>
</evidence>
<evidence type="ECO:0000256" key="11">
    <source>
        <dbReference type="ARBA" id="ARBA00022679"/>
    </source>
</evidence>
<organism evidence="20 21">
    <name type="scientific">Streptococcus varani</name>
    <dbReference type="NCBI Taxonomy" id="1608583"/>
    <lineage>
        <taxon>Bacteria</taxon>
        <taxon>Bacillati</taxon>
        <taxon>Bacillota</taxon>
        <taxon>Bacilli</taxon>
        <taxon>Lactobacillales</taxon>
        <taxon>Streptococcaceae</taxon>
        <taxon>Streptococcus</taxon>
    </lineage>
</organism>
<evidence type="ECO:0000256" key="17">
    <source>
        <dbReference type="ARBA" id="ARBA00030571"/>
    </source>
</evidence>
<evidence type="ECO:0000256" key="5">
    <source>
        <dbReference type="ARBA" id="ARBA00004692"/>
    </source>
</evidence>
<dbReference type="UniPathway" id="UPA00148">
    <property type="reaction ID" value="UER00236"/>
</dbReference>
<feature type="binding site" evidence="19">
    <location>
        <begin position="33"/>
        <end position="35"/>
    </location>
    <ligand>
        <name>GTP</name>
        <dbReference type="ChEBI" id="CHEBI:37565"/>
    </ligand>
</feature>
<dbReference type="GO" id="GO:0005525">
    <property type="term" value="F:GTP binding"/>
    <property type="evidence" value="ECO:0007669"/>
    <property type="project" value="UniProtKB-KW"/>
</dbReference>
<dbReference type="InterPro" id="IPR003203">
    <property type="entry name" value="CobU/CobP"/>
</dbReference>
<dbReference type="InterPro" id="IPR027417">
    <property type="entry name" value="P-loop_NTPase"/>
</dbReference>
<sequence>MANIILVTGGARSGKSQFAEDLMKNHKKVCYIATGLSREEDSDWQERVRLHKKRRPATWDTREQYLGIGDWLQDQSYGAYLLDCASMLTTNVLFQRVAEVYPSKLSLSDDNFLTKTEQSMISQKVMAEWEDILTTLALKDTTFYIVTNEVGLGIVPETRLGSYFRDLLGNVNQRLAKEASEVYLVICGLAQRLK</sequence>
<evidence type="ECO:0000256" key="1">
    <source>
        <dbReference type="ARBA" id="ARBA00000312"/>
    </source>
</evidence>
<dbReference type="EC" id="2.7.7.62" evidence="9"/>
<evidence type="ECO:0000256" key="13">
    <source>
        <dbReference type="ARBA" id="ARBA00022777"/>
    </source>
</evidence>
<dbReference type="PANTHER" id="PTHR34848:SF1">
    <property type="entry name" value="BIFUNCTIONAL ADENOSYLCOBALAMIN BIOSYNTHESIS PROTEIN COBU"/>
    <property type="match status" value="1"/>
</dbReference>
<dbReference type="PANTHER" id="PTHR34848">
    <property type="match status" value="1"/>
</dbReference>
<evidence type="ECO:0000256" key="15">
    <source>
        <dbReference type="ARBA" id="ARBA00023134"/>
    </source>
</evidence>
<comment type="catalytic activity">
    <reaction evidence="1">
        <text>adenosylcob(III)inamide + ATP = adenosylcob(III)inamide phosphate + ADP + H(+)</text>
        <dbReference type="Rhea" id="RHEA:15769"/>
        <dbReference type="ChEBI" id="CHEBI:2480"/>
        <dbReference type="ChEBI" id="CHEBI:15378"/>
        <dbReference type="ChEBI" id="CHEBI:30616"/>
        <dbReference type="ChEBI" id="CHEBI:58502"/>
        <dbReference type="ChEBI" id="CHEBI:456216"/>
        <dbReference type="EC" id="2.7.1.156"/>
    </reaction>
</comment>
<dbReference type="SUPFAM" id="SSF52540">
    <property type="entry name" value="P-loop containing nucleoside triphosphate hydrolases"/>
    <property type="match status" value="1"/>
</dbReference>
<feature type="binding site" evidence="19">
    <location>
        <position position="63"/>
    </location>
    <ligand>
        <name>GTP</name>
        <dbReference type="ChEBI" id="CHEBI:37565"/>
    </ligand>
</feature>
<proteinExistence type="inferred from homology"/>
<comment type="pathway">
    <text evidence="5">Cofactor biosynthesis; adenosylcobalamin biosynthesis; adenosylcobalamin from cob(II)yrinate a,c-diamide: step 6/7.</text>
</comment>
<comment type="function">
    <text evidence="4">Catalyzes ATP-dependent phosphorylation of adenosylcobinamide and addition of GMP to adenosylcobinamide phosphate.</text>
</comment>
<dbReference type="GO" id="GO:0043752">
    <property type="term" value="F:adenosylcobinamide kinase activity"/>
    <property type="evidence" value="ECO:0007669"/>
    <property type="project" value="UniProtKB-EC"/>
</dbReference>
<dbReference type="Proteomes" id="UP000198604">
    <property type="component" value="Unassembled WGS sequence"/>
</dbReference>
<comment type="catalytic activity">
    <reaction evidence="2">
        <text>adenosylcob(III)inamide phosphate + GTP + H(+) = adenosylcob(III)inamide-GDP + diphosphate</text>
        <dbReference type="Rhea" id="RHEA:22712"/>
        <dbReference type="ChEBI" id="CHEBI:15378"/>
        <dbReference type="ChEBI" id="CHEBI:33019"/>
        <dbReference type="ChEBI" id="CHEBI:37565"/>
        <dbReference type="ChEBI" id="CHEBI:58502"/>
        <dbReference type="ChEBI" id="CHEBI:60487"/>
        <dbReference type="EC" id="2.7.7.62"/>
    </reaction>
</comment>
<dbReference type="Gene3D" id="3.40.50.300">
    <property type="entry name" value="P-loop containing nucleotide triphosphate hydrolases"/>
    <property type="match status" value="1"/>
</dbReference>
<dbReference type="EMBL" id="CTEN01000004">
    <property type="protein sequence ID" value="CQR25612.1"/>
    <property type="molecule type" value="Genomic_DNA"/>
</dbReference>
<dbReference type="Pfam" id="PF02283">
    <property type="entry name" value="CobU"/>
    <property type="match status" value="1"/>
</dbReference>
<feature type="active site" description="GMP-histidine intermediate" evidence="18">
    <location>
        <position position="51"/>
    </location>
</feature>
<dbReference type="GO" id="GO:0005524">
    <property type="term" value="F:ATP binding"/>
    <property type="evidence" value="ECO:0007669"/>
    <property type="project" value="UniProtKB-KW"/>
</dbReference>
<evidence type="ECO:0000256" key="2">
    <source>
        <dbReference type="ARBA" id="ARBA00000711"/>
    </source>
</evidence>
<keyword evidence="12 19" id="KW-0547">Nucleotide-binding</keyword>
<evidence type="ECO:0000313" key="21">
    <source>
        <dbReference type="Proteomes" id="UP000198604"/>
    </source>
</evidence>
<evidence type="ECO:0000256" key="19">
    <source>
        <dbReference type="PIRSR" id="PIRSR006135-2"/>
    </source>
</evidence>
<gene>
    <name evidence="20" type="primary">cobU</name>
    <name evidence="20" type="ORF">BN1356_01954</name>
</gene>
<protein>
    <recommendedName>
        <fullName evidence="16">Adenosylcobinamide kinase</fullName>
        <ecNumber evidence="8">2.7.1.156</ecNumber>
        <ecNumber evidence="9">2.7.7.62</ecNumber>
    </recommendedName>
    <alternativeName>
        <fullName evidence="17">Adenosylcobinamide-phosphate guanylyltransferase</fullName>
    </alternativeName>
</protein>
<dbReference type="EC" id="2.7.1.156" evidence="8"/>
<keyword evidence="13 20" id="KW-0418">Kinase</keyword>
<comment type="similarity">
    <text evidence="7">Belongs to the CobU/CobP family.</text>
</comment>
<evidence type="ECO:0000256" key="12">
    <source>
        <dbReference type="ARBA" id="ARBA00022741"/>
    </source>
</evidence>
<comment type="catalytic activity">
    <reaction evidence="3">
        <text>adenosylcob(III)inamide + GTP = adenosylcob(III)inamide phosphate + GDP + H(+)</text>
        <dbReference type="Rhea" id="RHEA:15765"/>
        <dbReference type="ChEBI" id="CHEBI:2480"/>
        <dbReference type="ChEBI" id="CHEBI:15378"/>
        <dbReference type="ChEBI" id="CHEBI:37565"/>
        <dbReference type="ChEBI" id="CHEBI:58189"/>
        <dbReference type="ChEBI" id="CHEBI:58502"/>
        <dbReference type="EC" id="2.7.1.156"/>
    </reaction>
</comment>
<dbReference type="NCBIfam" id="NF004469">
    <property type="entry name" value="PRK05800.1"/>
    <property type="match status" value="1"/>
</dbReference>
<evidence type="ECO:0000256" key="14">
    <source>
        <dbReference type="ARBA" id="ARBA00022840"/>
    </source>
</evidence>
<keyword evidence="11" id="KW-0808">Transferase</keyword>
<feature type="binding site" evidence="19">
    <location>
        <begin position="9"/>
        <end position="16"/>
    </location>
    <ligand>
        <name>GTP</name>
        <dbReference type="ChEBI" id="CHEBI:37565"/>
    </ligand>
</feature>
<feature type="binding site" evidence="19">
    <location>
        <position position="83"/>
    </location>
    <ligand>
        <name>GTP</name>
        <dbReference type="ChEBI" id="CHEBI:37565"/>
    </ligand>
</feature>
<evidence type="ECO:0000256" key="4">
    <source>
        <dbReference type="ARBA" id="ARBA00003889"/>
    </source>
</evidence>
<evidence type="ECO:0000256" key="3">
    <source>
        <dbReference type="ARBA" id="ARBA00001522"/>
    </source>
</evidence>
<dbReference type="PIRSF" id="PIRSF006135">
    <property type="entry name" value="CobU"/>
    <property type="match status" value="1"/>
</dbReference>
<evidence type="ECO:0000256" key="6">
    <source>
        <dbReference type="ARBA" id="ARBA00005159"/>
    </source>
</evidence>
<dbReference type="STRING" id="1608583.BN1356_01954"/>
<keyword evidence="10" id="KW-0169">Cobalamin biosynthesis</keyword>
<evidence type="ECO:0000256" key="8">
    <source>
        <dbReference type="ARBA" id="ARBA00012016"/>
    </source>
</evidence>
<keyword evidence="15 19" id="KW-0342">GTP-binding</keyword>
<keyword evidence="14" id="KW-0067">ATP-binding</keyword>
<keyword evidence="21" id="KW-1185">Reference proteome</keyword>
<evidence type="ECO:0000256" key="10">
    <source>
        <dbReference type="ARBA" id="ARBA00022573"/>
    </source>
</evidence>
<evidence type="ECO:0000313" key="20">
    <source>
        <dbReference type="EMBL" id="CQR25612.1"/>
    </source>
</evidence>
<feature type="binding site" evidence="19">
    <location>
        <begin position="52"/>
        <end position="55"/>
    </location>
    <ligand>
        <name>GTP</name>
        <dbReference type="ChEBI" id="CHEBI:37565"/>
    </ligand>
</feature>